<organism evidence="7 8">
    <name type="scientific">Peptostreptococcus russellii</name>
    <dbReference type="NCBI Taxonomy" id="215200"/>
    <lineage>
        <taxon>Bacteria</taxon>
        <taxon>Bacillati</taxon>
        <taxon>Bacillota</taxon>
        <taxon>Clostridia</taxon>
        <taxon>Peptostreptococcales</taxon>
        <taxon>Peptostreptococcaceae</taxon>
        <taxon>Peptostreptococcus</taxon>
    </lineage>
</organism>
<keyword evidence="3 6" id="KW-0812">Transmembrane</keyword>
<evidence type="ECO:0000313" key="7">
    <source>
        <dbReference type="EMBL" id="SEN38371.1"/>
    </source>
</evidence>
<evidence type="ECO:0000256" key="3">
    <source>
        <dbReference type="ARBA" id="ARBA00022692"/>
    </source>
</evidence>
<proteinExistence type="predicted"/>
<dbReference type="InterPro" id="IPR020948">
    <property type="entry name" value="P_starv_induced_PsiE-like"/>
</dbReference>
<dbReference type="AlphaFoldDB" id="A0A1H8G2R2"/>
<dbReference type="STRING" id="215200.SAMN05216454_10341"/>
<dbReference type="Proteomes" id="UP000199512">
    <property type="component" value="Unassembled WGS sequence"/>
</dbReference>
<name>A0A1H8G2R2_9FIRM</name>
<keyword evidence="4 6" id="KW-1133">Transmembrane helix</keyword>
<evidence type="ECO:0000256" key="5">
    <source>
        <dbReference type="ARBA" id="ARBA00023136"/>
    </source>
</evidence>
<keyword evidence="5 6" id="KW-0472">Membrane</keyword>
<feature type="transmembrane region" description="Helical" evidence="6">
    <location>
        <begin position="106"/>
        <end position="127"/>
    </location>
</feature>
<evidence type="ECO:0000256" key="4">
    <source>
        <dbReference type="ARBA" id="ARBA00022989"/>
    </source>
</evidence>
<evidence type="ECO:0000313" key="8">
    <source>
        <dbReference type="Proteomes" id="UP000199512"/>
    </source>
</evidence>
<keyword evidence="8" id="KW-1185">Reference proteome</keyword>
<reference evidence="7 8" key="1">
    <citation type="submission" date="2016-10" db="EMBL/GenBank/DDBJ databases">
        <authorList>
            <person name="de Groot N.N."/>
        </authorList>
    </citation>
    <scope>NUCLEOTIDE SEQUENCE [LARGE SCALE GENOMIC DNA]</scope>
    <source>
        <strain evidence="7 8">Calf135</strain>
    </source>
</reference>
<gene>
    <name evidence="7" type="ORF">SAMN05216454_10341</name>
</gene>
<dbReference type="OrthoDB" id="1696956at2"/>
<dbReference type="RefSeq" id="WP_091974439.1">
    <property type="nucleotide sequence ID" value="NZ_FODF01000003.1"/>
</dbReference>
<feature type="transmembrane region" description="Helical" evidence="6">
    <location>
        <begin position="21"/>
        <end position="41"/>
    </location>
</feature>
<sequence>MKNVDSKKRKILNIAYGFESILAIVILIAVLLGIIDILRIIYDSFIIHFNRPIDYGQLNAIFAQILLLVIGIELAVMLTLHIQTALIEVLLFGIARKMLLLPKNNGMVEILLGVIAIAGLFLIRKYLIKEDSTLPEDIQNSNAKQN</sequence>
<evidence type="ECO:0008006" key="9">
    <source>
        <dbReference type="Google" id="ProtNLM"/>
    </source>
</evidence>
<dbReference type="GO" id="GO:0005886">
    <property type="term" value="C:plasma membrane"/>
    <property type="evidence" value="ECO:0007669"/>
    <property type="project" value="UniProtKB-SubCell"/>
</dbReference>
<comment type="subcellular location">
    <subcellularLocation>
        <location evidence="1">Cell membrane</location>
        <topology evidence="1">Multi-pass membrane protein</topology>
    </subcellularLocation>
</comment>
<protein>
    <recommendedName>
        <fullName evidence="9">Transporter</fullName>
    </recommendedName>
</protein>
<accession>A0A1H8G2R2</accession>
<dbReference type="EMBL" id="FODF01000003">
    <property type="protein sequence ID" value="SEN38371.1"/>
    <property type="molecule type" value="Genomic_DNA"/>
</dbReference>
<evidence type="ECO:0000256" key="2">
    <source>
        <dbReference type="ARBA" id="ARBA00022475"/>
    </source>
</evidence>
<evidence type="ECO:0000256" key="6">
    <source>
        <dbReference type="SAM" id="Phobius"/>
    </source>
</evidence>
<feature type="transmembrane region" description="Helical" evidence="6">
    <location>
        <begin position="61"/>
        <end position="94"/>
    </location>
</feature>
<evidence type="ECO:0000256" key="1">
    <source>
        <dbReference type="ARBA" id="ARBA00004651"/>
    </source>
</evidence>
<dbReference type="Pfam" id="PF06146">
    <property type="entry name" value="PsiE"/>
    <property type="match status" value="1"/>
</dbReference>
<keyword evidence="2" id="KW-1003">Cell membrane</keyword>